<dbReference type="InterPro" id="IPR045107">
    <property type="entry name" value="SAC3/GANP/THP3"/>
</dbReference>
<keyword evidence="5" id="KW-1185">Reference proteome</keyword>
<sequence>TDQLTQIIEHTNSNMSGFGGFGQPQQPPPQQQANTFGTGFGSPTPAATPSSSHLTNTTVFGSGGNATNTGFASSNSAFGTSTTFGTSNASFGFGAGNNSMTPAPAPFGSVAAPSTFGTSTTPPGGFVGGFGGASASSVTGTTAGFLGSAQTGSASGGGAAFLGNFHSGFGGNTAGNTAGFSGQSSFGATSSTSSFLGGSTVGAHPDGVVGNATPTQSSTATAPLAFGTSTTVAFGSSSSAVHHQPPAPTSFGFGSTPSKAFEAPSSSTPTTGFGFGSSSSGAPAASPASGFGSLNNAHAVQTSFGFGSGQFSVVENKNASFGFSRNTGSHDTRSAFGAAVSDGTSSAFGTRSHQSKNDDDMGDDDENPPPSTPFGPRIPRKERTVAATERLTSQLLSGAPLATSRSGENGEDQLALLRAKIQEKKNRLLQMKKHNQNNEADSNNDDTKNGSESSTITPPQSAFNSELAAKNAVRFASAGSSQGQTLSKLLPADLKERASQPSQPDDNEAENGENDWGSAQDEDNDDAIDELQTRHLSSAKSLIGICKSMCPDEELIRREREGDIQLLEITDPGGLHPEGWTLRDTAVKRFRRSAADFKLDIPELVRPPEVLERVCGYLEEWVMERDRQGPDKRFAQQPSVIPPPLDVYQFIWDRTRMIRKDFILQNYIGTGGKCDARAVRCHERIARWHAMCEHQLSHIQEFVTHQSQQNVAELGQTMKTLNLYYDDALGRSLTEEVGDYDKKYSQGCASDIVMGKSPVDFDGRDLSNKASSEDVNKRIIGTNGIKSSTRGTAEPEMRGLYILLTMNNEGGMEVLKYSGRLCTQRPEIFYSKPVQLALSIFQARKDHNYAKFFHLLRSPSTPYLFSCIMFKYVEQMRKTALMIMSRTYGAKHKTTGESFYDEYPLERLVKLLCYEDEEEARVACTHYGITLEGDIIRWRNSKFMEPKDPVKGTILTLKPRKMINTIECKLNGATRLSVCRGGVSGEGATLSDVKGEHPDTSTESISQQQQLAASIAAERAKKESIDRENARKQHLFEEMQKRKLEEARLKEEATKKEAERKRLEAIAQEKMKVQQLEIERQKKELEEKRRLEVLRLEELRMKKEKEELLLREAREREAAIQRAKEEKREMERLQLLEKRRKEEEIKRRLAMEEEKKRRSEEEAKRKAEEEEKRRVAFELEQRRKAEEERIRNEREEEERRWLAKVENSRKILIWSLWLRQVRIRARIKGSAGCLKGLDPTNTCYPQLKSKQIPSLLYEQSCLEIRTQYQKLEHELYQLATASTKTINLSEIASDNIWKSVASSYIASSHIPLLKPTILFKLSVVLPQKTPATESVINSLLTLVDSRLCLGRMMHTSSTNRSCSVNIRAVTAFGNEDMNMCRDCDAALFLLPCFANTESRVEFPEEVMDSLPDDVPRMVILVGDTDGNINYPSDIIDDVLGPESESSFRTQTRSGVVIPSTHQLDIALRTCCEALVRASLESAHNQPIVRVSLSRLSFLCLRFMLLNWDSSGSLHQFSQYPDSYLSLYVQSKSTLISMITKLGNASDEMKSSKLSVWPAKVFLSERSKSVERYFDGQDELPPDWHRSVHNTALLEEKVLGSFQHLFAPESFPLVIDGIAQHLPTSDQQHHLVCMLDEGNLSGCFSEAVSLIVNGDINLDLEEMPTIYLPARTISKIIDTSRPSGSPIKPDAKELAEIPHFLRDEAPYFNEVEEHNANSSRDEAVVTPPVIHKRKPSDGTLAIAGTKRFRPAQSIKIQSEEERNSKAFTEHLEALLL</sequence>
<feature type="non-terminal residue" evidence="4">
    <location>
        <position position="1"/>
    </location>
</feature>
<feature type="domain" description="SAC3/GANP/THP3 conserved" evidence="3">
    <location>
        <begin position="792"/>
        <end position="932"/>
    </location>
</feature>
<dbReference type="PANTHER" id="PTHR12436:SF3">
    <property type="entry name" value="GERMINAL-CENTER ASSOCIATED NUCLEAR PROTEIN"/>
    <property type="match status" value="1"/>
</dbReference>
<name>A0ABD3PGA3_9STRA</name>
<feature type="region of interest" description="Disordered" evidence="2">
    <location>
        <begin position="11"/>
        <end position="55"/>
    </location>
</feature>
<dbReference type="Pfam" id="PF03399">
    <property type="entry name" value="SAC3_GANP"/>
    <property type="match status" value="2"/>
</dbReference>
<dbReference type="CDD" id="cd22249">
    <property type="entry name" value="UDM1_RNF168_RNF169-like"/>
    <property type="match status" value="1"/>
</dbReference>
<comment type="caution">
    <text evidence="4">The sequence shown here is derived from an EMBL/GenBank/DDBJ whole genome shotgun (WGS) entry which is preliminary data.</text>
</comment>
<gene>
    <name evidence="4" type="ORF">HJC23_010190</name>
</gene>
<dbReference type="Proteomes" id="UP001516023">
    <property type="component" value="Unassembled WGS sequence"/>
</dbReference>
<feature type="coiled-coil region" evidence="1">
    <location>
        <begin position="1027"/>
        <end position="1200"/>
    </location>
</feature>
<feature type="compositionally biased region" description="Low complexity" evidence="2">
    <location>
        <begin position="263"/>
        <end position="288"/>
    </location>
</feature>
<dbReference type="InterPro" id="IPR005062">
    <property type="entry name" value="SAC3/GANP/THP3_conserved"/>
</dbReference>
<feature type="compositionally biased region" description="Polar residues" evidence="2">
    <location>
        <begin position="450"/>
        <end position="462"/>
    </location>
</feature>
<feature type="region of interest" description="Disordered" evidence="2">
    <location>
        <begin position="391"/>
        <end position="410"/>
    </location>
</feature>
<evidence type="ECO:0000313" key="5">
    <source>
        <dbReference type="Proteomes" id="UP001516023"/>
    </source>
</evidence>
<dbReference type="CDD" id="cd06503">
    <property type="entry name" value="ATP-synt_Fo_b"/>
    <property type="match status" value="1"/>
</dbReference>
<feature type="region of interest" description="Disordered" evidence="2">
    <location>
        <begin position="236"/>
        <end position="288"/>
    </location>
</feature>
<feature type="compositionally biased region" description="Low complexity" evidence="2">
    <location>
        <begin position="42"/>
        <end position="52"/>
    </location>
</feature>
<evidence type="ECO:0000256" key="1">
    <source>
        <dbReference type="SAM" id="Coils"/>
    </source>
</evidence>
<reference evidence="4 5" key="1">
    <citation type="journal article" date="2020" name="G3 (Bethesda)">
        <title>Improved Reference Genome for Cyclotella cryptica CCMP332, a Model for Cell Wall Morphogenesis, Salinity Adaptation, and Lipid Production in Diatoms (Bacillariophyta).</title>
        <authorList>
            <person name="Roberts W.R."/>
            <person name="Downey K.M."/>
            <person name="Ruck E.C."/>
            <person name="Traller J.C."/>
            <person name="Alverson A.J."/>
        </authorList>
    </citation>
    <scope>NUCLEOTIDE SEQUENCE [LARGE SCALE GENOMIC DNA]</scope>
    <source>
        <strain evidence="4 5">CCMP332</strain>
    </source>
</reference>
<feature type="region of interest" description="Disordered" evidence="2">
    <location>
        <begin position="495"/>
        <end position="523"/>
    </location>
</feature>
<keyword evidence="1" id="KW-0175">Coiled coil</keyword>
<dbReference type="PANTHER" id="PTHR12436">
    <property type="entry name" value="80 KDA MCM3-ASSOCIATED PROTEIN"/>
    <property type="match status" value="1"/>
</dbReference>
<protein>
    <recommendedName>
        <fullName evidence="3">SAC3/GANP/THP3 conserved domain-containing protein</fullName>
    </recommendedName>
</protein>
<proteinExistence type="predicted"/>
<evidence type="ECO:0000313" key="4">
    <source>
        <dbReference type="EMBL" id="KAL3787180.1"/>
    </source>
</evidence>
<organism evidence="4 5">
    <name type="scientific">Cyclotella cryptica</name>
    <dbReference type="NCBI Taxonomy" id="29204"/>
    <lineage>
        <taxon>Eukaryota</taxon>
        <taxon>Sar</taxon>
        <taxon>Stramenopiles</taxon>
        <taxon>Ochrophyta</taxon>
        <taxon>Bacillariophyta</taxon>
        <taxon>Coscinodiscophyceae</taxon>
        <taxon>Thalassiosirophycidae</taxon>
        <taxon>Stephanodiscales</taxon>
        <taxon>Stephanodiscaceae</taxon>
        <taxon>Cyclotella</taxon>
    </lineage>
</organism>
<evidence type="ECO:0000256" key="2">
    <source>
        <dbReference type="SAM" id="MobiDB-lite"/>
    </source>
</evidence>
<feature type="region of interest" description="Disordered" evidence="2">
    <location>
        <begin position="433"/>
        <end position="462"/>
    </location>
</feature>
<evidence type="ECO:0000259" key="3">
    <source>
        <dbReference type="Pfam" id="PF03399"/>
    </source>
</evidence>
<feature type="region of interest" description="Disordered" evidence="2">
    <location>
        <begin position="325"/>
        <end position="380"/>
    </location>
</feature>
<accession>A0ABD3PGA3</accession>
<dbReference type="Gene3D" id="1.25.40.990">
    <property type="match status" value="1"/>
</dbReference>
<feature type="compositionally biased region" description="Polar residues" evidence="2">
    <location>
        <begin position="342"/>
        <end position="352"/>
    </location>
</feature>
<dbReference type="EMBL" id="JABMIG020000180">
    <property type="protein sequence ID" value="KAL3787180.1"/>
    <property type="molecule type" value="Genomic_DNA"/>
</dbReference>
<feature type="domain" description="SAC3/GANP/THP3 conserved" evidence="3">
    <location>
        <begin position="549"/>
        <end position="729"/>
    </location>
</feature>